<evidence type="ECO:0000256" key="4">
    <source>
        <dbReference type="ARBA" id="ARBA00023163"/>
    </source>
</evidence>
<accession>A0A4S8LGA8</accession>
<dbReference type="GO" id="GO:0045944">
    <property type="term" value="P:positive regulation of transcription by RNA polymerase II"/>
    <property type="evidence" value="ECO:0007669"/>
    <property type="project" value="UniProtKB-ARBA"/>
</dbReference>
<keyword evidence="4" id="KW-0804">Transcription</keyword>
<evidence type="ECO:0000256" key="3">
    <source>
        <dbReference type="ARBA" id="ARBA00023125"/>
    </source>
</evidence>
<dbReference type="SMART" id="SM00432">
    <property type="entry name" value="MADS"/>
    <property type="match status" value="1"/>
</dbReference>
<dbReference type="OrthoDB" id="2284405at2759"/>
<name>A0A4S8LGA8_DENBC</name>
<dbReference type="PROSITE" id="PS50066">
    <property type="entry name" value="MADS_BOX_2"/>
    <property type="match status" value="1"/>
</dbReference>
<dbReference type="AlphaFoldDB" id="A0A4S8LGA8"/>
<evidence type="ECO:0000256" key="1">
    <source>
        <dbReference type="ARBA" id="ARBA00004123"/>
    </source>
</evidence>
<dbReference type="SUPFAM" id="SSF55455">
    <property type="entry name" value="SRF-like"/>
    <property type="match status" value="1"/>
</dbReference>
<sequence length="220" mass="25352">MNVDNYLHDPVANNLDRIELEVAEHRDDVERKLNGINSEIQRITQVLRYFERDIEWLSEYLAKFEESVPSLRFIATPFESPKSGDSGMSINIRSSNIDTNATMTELSGPDLPREKIRSRDPLKFIKNAKNRQRSLKTRKRGLHKKANDLAVVTGVDTLVMMVSDNKVESSFATPGLKTHSPLLFADLYRLFSDQISLRELFEYLTSQFEIDNDTYFTSSR</sequence>
<keyword evidence="3" id="KW-0238">DNA-binding</keyword>
<dbReference type="CDD" id="cd00120">
    <property type="entry name" value="MADS"/>
    <property type="match status" value="1"/>
</dbReference>
<dbReference type="Pfam" id="PF00319">
    <property type="entry name" value="SRF-TF"/>
    <property type="match status" value="1"/>
</dbReference>
<keyword evidence="8" id="KW-1185">Reference proteome</keyword>
<dbReference type="GO" id="GO:0003677">
    <property type="term" value="F:DNA binding"/>
    <property type="evidence" value="ECO:0007669"/>
    <property type="project" value="UniProtKB-KW"/>
</dbReference>
<keyword evidence="5" id="KW-0539">Nucleus</keyword>
<evidence type="ECO:0000256" key="2">
    <source>
        <dbReference type="ARBA" id="ARBA00023015"/>
    </source>
</evidence>
<comment type="subcellular location">
    <subcellularLocation>
        <location evidence="1">Nucleus</location>
    </subcellularLocation>
</comment>
<evidence type="ECO:0000313" key="7">
    <source>
        <dbReference type="EMBL" id="THU87911.1"/>
    </source>
</evidence>
<organism evidence="7 8">
    <name type="scientific">Dendrothele bispora (strain CBS 962.96)</name>
    <dbReference type="NCBI Taxonomy" id="1314807"/>
    <lineage>
        <taxon>Eukaryota</taxon>
        <taxon>Fungi</taxon>
        <taxon>Dikarya</taxon>
        <taxon>Basidiomycota</taxon>
        <taxon>Agaricomycotina</taxon>
        <taxon>Agaricomycetes</taxon>
        <taxon>Agaricomycetidae</taxon>
        <taxon>Agaricales</taxon>
        <taxon>Agaricales incertae sedis</taxon>
        <taxon>Dendrothele</taxon>
    </lineage>
</organism>
<keyword evidence="2" id="KW-0805">Transcription regulation</keyword>
<dbReference type="GO" id="GO:0046983">
    <property type="term" value="F:protein dimerization activity"/>
    <property type="evidence" value="ECO:0007669"/>
    <property type="project" value="InterPro"/>
</dbReference>
<proteinExistence type="predicted"/>
<dbReference type="InterPro" id="IPR036879">
    <property type="entry name" value="TF_MADSbox_sf"/>
</dbReference>
<dbReference type="Gene3D" id="3.40.1810.10">
    <property type="entry name" value="Transcription factor, MADS-box"/>
    <property type="match status" value="1"/>
</dbReference>
<evidence type="ECO:0000313" key="8">
    <source>
        <dbReference type="Proteomes" id="UP000297245"/>
    </source>
</evidence>
<gene>
    <name evidence="7" type="ORF">K435DRAFT_866794</name>
</gene>
<reference evidence="7 8" key="1">
    <citation type="journal article" date="2019" name="Nat. Ecol. Evol.">
        <title>Megaphylogeny resolves global patterns of mushroom evolution.</title>
        <authorList>
            <person name="Varga T."/>
            <person name="Krizsan K."/>
            <person name="Foldi C."/>
            <person name="Dima B."/>
            <person name="Sanchez-Garcia M."/>
            <person name="Sanchez-Ramirez S."/>
            <person name="Szollosi G.J."/>
            <person name="Szarkandi J.G."/>
            <person name="Papp V."/>
            <person name="Albert L."/>
            <person name="Andreopoulos W."/>
            <person name="Angelini C."/>
            <person name="Antonin V."/>
            <person name="Barry K.W."/>
            <person name="Bougher N.L."/>
            <person name="Buchanan P."/>
            <person name="Buyck B."/>
            <person name="Bense V."/>
            <person name="Catcheside P."/>
            <person name="Chovatia M."/>
            <person name="Cooper J."/>
            <person name="Damon W."/>
            <person name="Desjardin D."/>
            <person name="Finy P."/>
            <person name="Geml J."/>
            <person name="Haridas S."/>
            <person name="Hughes K."/>
            <person name="Justo A."/>
            <person name="Karasinski D."/>
            <person name="Kautmanova I."/>
            <person name="Kiss B."/>
            <person name="Kocsube S."/>
            <person name="Kotiranta H."/>
            <person name="LaButti K.M."/>
            <person name="Lechner B.E."/>
            <person name="Liimatainen K."/>
            <person name="Lipzen A."/>
            <person name="Lukacs Z."/>
            <person name="Mihaltcheva S."/>
            <person name="Morgado L.N."/>
            <person name="Niskanen T."/>
            <person name="Noordeloos M.E."/>
            <person name="Ohm R.A."/>
            <person name="Ortiz-Santana B."/>
            <person name="Ovrebo C."/>
            <person name="Racz N."/>
            <person name="Riley R."/>
            <person name="Savchenko A."/>
            <person name="Shiryaev A."/>
            <person name="Soop K."/>
            <person name="Spirin V."/>
            <person name="Szebenyi C."/>
            <person name="Tomsovsky M."/>
            <person name="Tulloss R.E."/>
            <person name="Uehling J."/>
            <person name="Grigoriev I.V."/>
            <person name="Vagvolgyi C."/>
            <person name="Papp T."/>
            <person name="Martin F.M."/>
            <person name="Miettinen O."/>
            <person name="Hibbett D.S."/>
            <person name="Nagy L.G."/>
        </authorList>
    </citation>
    <scope>NUCLEOTIDE SEQUENCE [LARGE SCALE GENOMIC DNA]</scope>
    <source>
        <strain evidence="7 8">CBS 962.96</strain>
    </source>
</reference>
<protein>
    <recommendedName>
        <fullName evidence="6">MADS-box domain-containing protein</fullName>
    </recommendedName>
</protein>
<dbReference type="Proteomes" id="UP000297245">
    <property type="component" value="Unassembled WGS sequence"/>
</dbReference>
<evidence type="ECO:0000256" key="5">
    <source>
        <dbReference type="ARBA" id="ARBA00023242"/>
    </source>
</evidence>
<feature type="domain" description="MADS-box" evidence="6">
    <location>
        <begin position="115"/>
        <end position="175"/>
    </location>
</feature>
<dbReference type="EMBL" id="ML179430">
    <property type="protein sequence ID" value="THU87911.1"/>
    <property type="molecule type" value="Genomic_DNA"/>
</dbReference>
<dbReference type="InterPro" id="IPR002100">
    <property type="entry name" value="TF_MADSbox"/>
</dbReference>
<evidence type="ECO:0000259" key="6">
    <source>
        <dbReference type="PROSITE" id="PS50066"/>
    </source>
</evidence>
<dbReference type="GO" id="GO:0005634">
    <property type="term" value="C:nucleus"/>
    <property type="evidence" value="ECO:0007669"/>
    <property type="project" value="UniProtKB-SubCell"/>
</dbReference>